<comment type="subcellular location">
    <subcellularLocation>
        <location evidence="1 13">Cytoplasm</location>
    </subcellularLocation>
</comment>
<dbReference type="NCBIfam" id="TIGR00057">
    <property type="entry name" value="L-threonylcarbamoyladenylate synthase"/>
    <property type="match status" value="1"/>
</dbReference>
<evidence type="ECO:0000313" key="16">
    <source>
        <dbReference type="EMBL" id="NME71442.1"/>
    </source>
</evidence>
<keyword evidence="9 13" id="KW-0547">Nucleotide-binding</keyword>
<feature type="binding site" evidence="14">
    <location>
        <position position="50"/>
    </location>
    <ligand>
        <name>ATP</name>
        <dbReference type="ChEBI" id="CHEBI:30616"/>
    </ligand>
</feature>
<evidence type="ECO:0000256" key="7">
    <source>
        <dbReference type="ARBA" id="ARBA00022694"/>
    </source>
</evidence>
<evidence type="ECO:0000313" key="17">
    <source>
        <dbReference type="Proteomes" id="UP000576082"/>
    </source>
</evidence>
<evidence type="ECO:0000256" key="10">
    <source>
        <dbReference type="ARBA" id="ARBA00022840"/>
    </source>
</evidence>
<evidence type="ECO:0000256" key="14">
    <source>
        <dbReference type="PIRSR" id="PIRSR004930-1"/>
    </source>
</evidence>
<feature type="binding site" evidence="14">
    <location>
        <position position="135"/>
    </location>
    <ligand>
        <name>ATP</name>
        <dbReference type="ChEBI" id="CHEBI:30616"/>
    </ligand>
</feature>
<feature type="binding site" evidence="14">
    <location>
        <position position="143"/>
    </location>
    <ligand>
        <name>ATP</name>
        <dbReference type="ChEBI" id="CHEBI:30616"/>
    </ligand>
</feature>
<dbReference type="GO" id="GO:0000049">
    <property type="term" value="F:tRNA binding"/>
    <property type="evidence" value="ECO:0007669"/>
    <property type="project" value="TreeGrafter"/>
</dbReference>
<dbReference type="PIRSF" id="PIRSF004930">
    <property type="entry name" value="Tln_factor_SUA5"/>
    <property type="match status" value="1"/>
</dbReference>
<dbReference type="PANTHER" id="PTHR17490">
    <property type="entry name" value="SUA5"/>
    <property type="match status" value="1"/>
</dbReference>
<dbReference type="GO" id="GO:0005737">
    <property type="term" value="C:cytoplasm"/>
    <property type="evidence" value="ECO:0007669"/>
    <property type="project" value="UniProtKB-SubCell"/>
</dbReference>
<evidence type="ECO:0000256" key="3">
    <source>
        <dbReference type="ARBA" id="ARBA00012584"/>
    </source>
</evidence>
<dbReference type="FunFam" id="3.90.870.10:FF:000009">
    <property type="entry name" value="Threonylcarbamoyl-AMP synthase, putative"/>
    <property type="match status" value="1"/>
</dbReference>
<evidence type="ECO:0000256" key="1">
    <source>
        <dbReference type="ARBA" id="ARBA00004496"/>
    </source>
</evidence>
<evidence type="ECO:0000256" key="8">
    <source>
        <dbReference type="ARBA" id="ARBA00022695"/>
    </source>
</evidence>
<organism evidence="16 17">
    <name type="scientific">Flammeovirga aprica JL-4</name>
    <dbReference type="NCBI Taxonomy" id="694437"/>
    <lineage>
        <taxon>Bacteria</taxon>
        <taxon>Pseudomonadati</taxon>
        <taxon>Bacteroidota</taxon>
        <taxon>Cytophagia</taxon>
        <taxon>Cytophagales</taxon>
        <taxon>Flammeovirgaceae</taxon>
        <taxon>Flammeovirga</taxon>
    </lineage>
</organism>
<dbReference type="AlphaFoldDB" id="A0A7X9XC51"/>
<gene>
    <name evidence="16" type="ORF">HHU12_25980</name>
</gene>
<accession>A0A7X9XC51</accession>
<comment type="catalytic activity">
    <reaction evidence="12 13">
        <text>L-threonine + hydrogencarbonate + ATP = L-threonylcarbamoyladenylate + diphosphate + H2O</text>
        <dbReference type="Rhea" id="RHEA:36407"/>
        <dbReference type="ChEBI" id="CHEBI:15377"/>
        <dbReference type="ChEBI" id="CHEBI:17544"/>
        <dbReference type="ChEBI" id="CHEBI:30616"/>
        <dbReference type="ChEBI" id="CHEBI:33019"/>
        <dbReference type="ChEBI" id="CHEBI:57926"/>
        <dbReference type="ChEBI" id="CHEBI:73682"/>
        <dbReference type="EC" id="2.7.7.87"/>
    </reaction>
</comment>
<dbReference type="GO" id="GO:0061710">
    <property type="term" value="F:L-threonylcarbamoyladenylate synthase"/>
    <property type="evidence" value="ECO:0007669"/>
    <property type="project" value="UniProtKB-EC"/>
</dbReference>
<dbReference type="Proteomes" id="UP000576082">
    <property type="component" value="Unassembled WGS sequence"/>
</dbReference>
<evidence type="ECO:0000256" key="2">
    <source>
        <dbReference type="ARBA" id="ARBA00007663"/>
    </source>
</evidence>
<feature type="binding site" evidence="14">
    <location>
        <position position="187"/>
    </location>
    <ligand>
        <name>ATP</name>
        <dbReference type="ChEBI" id="CHEBI:30616"/>
    </ligand>
</feature>
<protein>
    <recommendedName>
        <fullName evidence="4 13">Threonylcarbamoyl-AMP synthase</fullName>
        <shortName evidence="13">TC-AMP synthase</shortName>
        <ecNumber evidence="3 13">2.7.7.87</ecNumber>
    </recommendedName>
    <alternativeName>
        <fullName evidence="11 13">L-threonylcarbamoyladenylate synthase</fullName>
    </alternativeName>
</protein>
<dbReference type="GO" id="GO:0005524">
    <property type="term" value="F:ATP binding"/>
    <property type="evidence" value="ECO:0007669"/>
    <property type="project" value="UniProtKB-UniRule"/>
</dbReference>
<comment type="function">
    <text evidence="13">Required for the formation of a threonylcarbamoyl group on adenosine at position 37 (t(6)A37) in tRNAs that read codons beginning with adenine.</text>
</comment>
<dbReference type="InterPro" id="IPR006070">
    <property type="entry name" value="Sua5-like_dom"/>
</dbReference>
<dbReference type="RefSeq" id="WP_169659657.1">
    <property type="nucleotide sequence ID" value="NZ_JABANE010000098.1"/>
</dbReference>
<dbReference type="Pfam" id="PF01300">
    <property type="entry name" value="Sua5_yciO_yrdC"/>
    <property type="match status" value="1"/>
</dbReference>
<evidence type="ECO:0000256" key="6">
    <source>
        <dbReference type="ARBA" id="ARBA00022679"/>
    </source>
</evidence>
<dbReference type="InterPro" id="IPR017945">
    <property type="entry name" value="DHBP_synth_RibB-like_a/b_dom"/>
</dbReference>
<dbReference type="GO" id="GO:0003725">
    <property type="term" value="F:double-stranded RNA binding"/>
    <property type="evidence" value="ECO:0007669"/>
    <property type="project" value="UniProtKB-UniRule"/>
</dbReference>
<proteinExistence type="inferred from homology"/>
<name>A0A7X9XC51_9BACT</name>
<feature type="binding site" evidence="14">
    <location>
        <position position="27"/>
    </location>
    <ligand>
        <name>L-threonine</name>
        <dbReference type="ChEBI" id="CHEBI:57926"/>
    </ligand>
</feature>
<dbReference type="InterPro" id="IPR050156">
    <property type="entry name" value="TC-AMP_synthase_SUA5"/>
</dbReference>
<evidence type="ECO:0000256" key="11">
    <source>
        <dbReference type="ARBA" id="ARBA00029774"/>
    </source>
</evidence>
<feature type="domain" description="YrdC-like" evidence="15">
    <location>
        <begin position="5"/>
        <end position="191"/>
    </location>
</feature>
<keyword evidence="7 13" id="KW-0819">tRNA processing</keyword>
<feature type="binding site" evidence="14">
    <location>
        <position position="59"/>
    </location>
    <ligand>
        <name>ATP</name>
        <dbReference type="ChEBI" id="CHEBI:30616"/>
    </ligand>
</feature>
<dbReference type="GO" id="GO:0008033">
    <property type="term" value="P:tRNA processing"/>
    <property type="evidence" value="ECO:0007669"/>
    <property type="project" value="UniProtKB-KW"/>
</dbReference>
<evidence type="ECO:0000256" key="13">
    <source>
        <dbReference type="PIRNR" id="PIRNR004930"/>
    </source>
</evidence>
<dbReference type="Gene3D" id="3.90.870.10">
    <property type="entry name" value="DHBP synthase"/>
    <property type="match status" value="1"/>
</dbReference>
<dbReference type="SUPFAM" id="SSF55821">
    <property type="entry name" value="YrdC/RibB"/>
    <property type="match status" value="1"/>
</dbReference>
<dbReference type="InterPro" id="IPR005145">
    <property type="entry name" value="Sua5_C"/>
</dbReference>
<feature type="binding site" evidence="14">
    <location>
        <position position="173"/>
    </location>
    <ligand>
        <name>L-threonine</name>
        <dbReference type="ChEBI" id="CHEBI:57926"/>
    </ligand>
</feature>
<evidence type="ECO:0000256" key="9">
    <source>
        <dbReference type="ARBA" id="ARBA00022741"/>
    </source>
</evidence>
<sequence length="319" mass="34689">MALIDHSIEKAKEILDSGQLIGLPTETVYGLAGNALDQKAASMIFEAKERPSFDPLIVHSNSLERLRPYISELPPQAEKLADAFWPGSLTMVLPKSDQIHDLITSGLDTVAVRVPNHELTLSLLASLDFPVAAPSANKFGYISPTTAQHVQDGLGELIPYILDGGACNVGVESTIVGFPDGVPTIYRKGGIPVEEIEKVIGPVKVNAQSSSQPKAPGMLHRHYAPNATLLLGDIKALLEEHKGKDVVTLSLKTKFDELPEDKQFVLSKDGDLKEAAQNLFKYLREIDQLGPQFILSEWMPEESLGRAINDRIKRAASLG</sequence>
<comment type="similarity">
    <text evidence="2 13">Belongs to the SUA5 family.</text>
</comment>
<dbReference type="PANTHER" id="PTHR17490:SF16">
    <property type="entry name" value="THREONYLCARBAMOYL-AMP SYNTHASE"/>
    <property type="match status" value="1"/>
</dbReference>
<keyword evidence="10 13" id="KW-0067">ATP-binding</keyword>
<feature type="binding site" evidence="14">
    <location>
        <position position="223"/>
    </location>
    <ligand>
        <name>ATP</name>
        <dbReference type="ChEBI" id="CHEBI:30616"/>
    </ligand>
</feature>
<keyword evidence="8 13" id="KW-0548">Nucleotidyltransferase</keyword>
<dbReference type="GO" id="GO:0006450">
    <property type="term" value="P:regulation of translational fidelity"/>
    <property type="evidence" value="ECO:0007669"/>
    <property type="project" value="TreeGrafter"/>
</dbReference>
<keyword evidence="6 13" id="KW-0808">Transferase</keyword>
<evidence type="ECO:0000256" key="5">
    <source>
        <dbReference type="ARBA" id="ARBA00022490"/>
    </source>
</evidence>
<dbReference type="PROSITE" id="PS51163">
    <property type="entry name" value="YRDC"/>
    <property type="match status" value="1"/>
</dbReference>
<feature type="binding site" evidence="14">
    <location>
        <position position="133"/>
    </location>
    <ligand>
        <name>L-threonine</name>
        <dbReference type="ChEBI" id="CHEBI:57926"/>
    </ligand>
</feature>
<keyword evidence="17" id="KW-1185">Reference proteome</keyword>
<evidence type="ECO:0000259" key="15">
    <source>
        <dbReference type="PROSITE" id="PS51163"/>
    </source>
</evidence>
<dbReference type="InterPro" id="IPR010923">
    <property type="entry name" value="T(6)A37_SUA5"/>
</dbReference>
<dbReference type="EC" id="2.7.7.87" evidence="3 13"/>
<evidence type="ECO:0000256" key="4">
    <source>
        <dbReference type="ARBA" id="ARBA00015492"/>
    </source>
</evidence>
<feature type="binding site" evidence="14">
    <location>
        <position position="113"/>
    </location>
    <ligand>
        <name>L-threonine</name>
        <dbReference type="ChEBI" id="CHEBI:57926"/>
    </ligand>
</feature>
<dbReference type="Gene3D" id="3.40.50.11030">
    <property type="entry name" value="Threonylcarbamoyl-AMP synthase, C-terminal domain"/>
    <property type="match status" value="1"/>
</dbReference>
<dbReference type="InterPro" id="IPR038385">
    <property type="entry name" value="Sua5/YwlC_C"/>
</dbReference>
<feature type="binding site" evidence="14">
    <location>
        <position position="109"/>
    </location>
    <ligand>
        <name>ATP</name>
        <dbReference type="ChEBI" id="CHEBI:30616"/>
    </ligand>
</feature>
<dbReference type="EMBL" id="JABANE010000098">
    <property type="protein sequence ID" value="NME71442.1"/>
    <property type="molecule type" value="Genomic_DNA"/>
</dbReference>
<reference evidence="16 17" key="1">
    <citation type="submission" date="2020-04" db="EMBL/GenBank/DDBJ databases">
        <title>Flammeovirga sp. SR4, a novel species isolated from seawater.</title>
        <authorList>
            <person name="Wang X."/>
        </authorList>
    </citation>
    <scope>NUCLEOTIDE SEQUENCE [LARGE SCALE GENOMIC DNA]</scope>
    <source>
        <strain evidence="16 17">ATCC 23126</strain>
    </source>
</reference>
<keyword evidence="5 13" id="KW-0963">Cytoplasm</keyword>
<dbReference type="Pfam" id="PF03481">
    <property type="entry name" value="Sua5_C"/>
    <property type="match status" value="1"/>
</dbReference>
<comment type="caution">
    <text evidence="16">The sequence shown here is derived from an EMBL/GenBank/DDBJ whole genome shotgun (WGS) entry which is preliminary data.</text>
</comment>
<evidence type="ECO:0000256" key="12">
    <source>
        <dbReference type="ARBA" id="ARBA00048366"/>
    </source>
</evidence>